<gene>
    <name evidence="3" type="ORF">WN72_04785</name>
</gene>
<dbReference type="Pfam" id="PF00656">
    <property type="entry name" value="Peptidase_C14"/>
    <property type="match status" value="1"/>
</dbReference>
<dbReference type="EMBL" id="CP030050">
    <property type="protein sequence ID" value="QOZ65830.1"/>
    <property type="molecule type" value="Genomic_DNA"/>
</dbReference>
<dbReference type="InterPro" id="IPR001309">
    <property type="entry name" value="Pept_C14_p20"/>
</dbReference>
<dbReference type="PANTHER" id="PTHR22576:SF37">
    <property type="entry name" value="MUCOSA-ASSOCIATED LYMPHOID TISSUE LYMPHOMA TRANSLOCATION PROTEIN 1"/>
    <property type="match status" value="1"/>
</dbReference>
<feature type="region of interest" description="Disordered" evidence="1">
    <location>
        <begin position="421"/>
        <end position="441"/>
    </location>
</feature>
<dbReference type="Gene3D" id="3.40.50.1460">
    <property type="match status" value="1"/>
</dbReference>
<evidence type="ECO:0000313" key="4">
    <source>
        <dbReference type="Proteomes" id="UP000594015"/>
    </source>
</evidence>
<accession>A0AAE7TEU3</accession>
<dbReference type="CDD" id="cd06503">
    <property type="entry name" value="ATP-synt_Fo_b"/>
    <property type="match status" value="1"/>
</dbReference>
<dbReference type="SUPFAM" id="SSF52129">
    <property type="entry name" value="Caspase-like"/>
    <property type="match status" value="1"/>
</dbReference>
<reference evidence="3 4" key="1">
    <citation type="submission" date="2018-06" db="EMBL/GenBank/DDBJ databases">
        <title>Comparative genomics of Bradyrhizobium nodulating Arachidis hypogaea.</title>
        <authorList>
            <person name="Li Y."/>
        </authorList>
    </citation>
    <scope>NUCLEOTIDE SEQUENCE [LARGE SCALE GENOMIC DNA]</scope>
    <source>
        <strain evidence="3 4">CCBAU 051107</strain>
    </source>
</reference>
<dbReference type="PROSITE" id="PS50208">
    <property type="entry name" value="CASPASE_P20"/>
    <property type="match status" value="1"/>
</dbReference>
<dbReference type="InterPro" id="IPR011600">
    <property type="entry name" value="Pept_C14_caspase"/>
</dbReference>
<proteinExistence type="predicted"/>
<dbReference type="InterPro" id="IPR029030">
    <property type="entry name" value="Caspase-like_dom_sf"/>
</dbReference>
<dbReference type="GO" id="GO:0004197">
    <property type="term" value="F:cysteine-type endopeptidase activity"/>
    <property type="evidence" value="ECO:0007669"/>
    <property type="project" value="InterPro"/>
</dbReference>
<feature type="region of interest" description="Disordered" evidence="1">
    <location>
        <begin position="563"/>
        <end position="597"/>
    </location>
</feature>
<dbReference type="GO" id="GO:0006508">
    <property type="term" value="P:proteolysis"/>
    <property type="evidence" value="ECO:0007669"/>
    <property type="project" value="InterPro"/>
</dbReference>
<evidence type="ECO:0000256" key="1">
    <source>
        <dbReference type="SAM" id="MobiDB-lite"/>
    </source>
</evidence>
<dbReference type="InterPro" id="IPR052039">
    <property type="entry name" value="Caspase-related_regulators"/>
</dbReference>
<feature type="compositionally biased region" description="Basic and acidic residues" evidence="1">
    <location>
        <begin position="334"/>
        <end position="357"/>
    </location>
</feature>
<dbReference type="Proteomes" id="UP000594015">
    <property type="component" value="Chromosome"/>
</dbReference>
<protein>
    <recommendedName>
        <fullName evidence="2">Caspase family p20 domain-containing protein</fullName>
    </recommendedName>
</protein>
<sequence>MIRPSPSARMACLPHLACRLALSIVLVLVAATSALADKRVALVLSVSNYRNVARLANPDNDAAAISDVFKRIGFDSVVLRQDLGVSEMRRAVRDFAAVAADSDMAVVYYAGHGIEVNGVNFLIPADARLQSDFDVEDETVPLDRILQAISPAKRLRLVILDACRDNPFAERMTRGVATRSMGRGLAKMEPATADTLIAFAAKAGAVAADGDGAHSPFATALLNHLATPGLDLRLTLGRVRDEVLKSTARRQEPFVYGSLGGDTVALVPPVAPPVDPNAESRRDYELAAQTGTKQAWLSFLAVHPSGIYANFAHAALDKLDAAEKASEKADLLKRQAEEQARQKSEDVRKQSEEHAARQAEQARLQMSEQARRDLEQDRQRIADQAKRELDDARRQVAEARRQVEEAAVQVEQAKKQAALDAQQQIEAARREQEQRERERQAALAALTPPAAPAPAPAPVVVPAMDPADIARLLQAHLKRVGCDPGSADGAWTTPSQKALDNFNRNAGTKFDVKVASLDALDAVRAKPDRVCPLVCAKGQKVEGDRCVQIVCDGNEVLDAQGVCRRRPDPPPQKPKAVSRHEPAPRAPAAPAGSDGGRCHSFGGKLYCQ</sequence>
<feature type="domain" description="Caspase family p20" evidence="2">
    <location>
        <begin position="37"/>
        <end position="167"/>
    </location>
</feature>
<dbReference type="KEGG" id="barh:WN72_04785"/>
<dbReference type="AlphaFoldDB" id="A0AAE7TEU3"/>
<feature type="compositionally biased region" description="Basic and acidic residues" evidence="1">
    <location>
        <begin position="427"/>
        <end position="440"/>
    </location>
</feature>
<evidence type="ECO:0000313" key="3">
    <source>
        <dbReference type="EMBL" id="QOZ65830.1"/>
    </source>
</evidence>
<dbReference type="PANTHER" id="PTHR22576">
    <property type="entry name" value="MUCOSA ASSOCIATED LYMPHOID TISSUE LYMPHOMA TRANSLOCATION PROTEIN 1/PARACASPASE"/>
    <property type="match status" value="1"/>
</dbReference>
<organism evidence="3 4">
    <name type="scientific">Bradyrhizobium arachidis</name>
    <dbReference type="NCBI Taxonomy" id="858423"/>
    <lineage>
        <taxon>Bacteria</taxon>
        <taxon>Pseudomonadati</taxon>
        <taxon>Pseudomonadota</taxon>
        <taxon>Alphaproteobacteria</taxon>
        <taxon>Hyphomicrobiales</taxon>
        <taxon>Nitrobacteraceae</taxon>
        <taxon>Bradyrhizobium</taxon>
    </lineage>
</organism>
<name>A0AAE7TEU3_9BRAD</name>
<feature type="region of interest" description="Disordered" evidence="1">
    <location>
        <begin position="334"/>
        <end position="376"/>
    </location>
</feature>
<evidence type="ECO:0000259" key="2">
    <source>
        <dbReference type="PROSITE" id="PS50208"/>
    </source>
</evidence>